<dbReference type="InterPro" id="IPR016156">
    <property type="entry name" value="FAD/NAD-linked_Rdtase_dimer_sf"/>
</dbReference>
<dbReference type="PRINTS" id="PR00411">
    <property type="entry name" value="PNDRDTASEI"/>
</dbReference>
<keyword evidence="11" id="KW-1185">Reference proteome</keyword>
<evidence type="ECO:0000259" key="8">
    <source>
        <dbReference type="Pfam" id="PF07992"/>
    </source>
</evidence>
<sequence length="509" mass="56619">MASEKQATFVIVGGGIAGVTCAEQIASQFPSDEVYLLTASPLVKTVTNFKQYPNLKVVQSAVKLLQAKEHLLQAENGQTFHYKKLCICSGARPKLLTQDNPHVLGIRDTDSAQEFQKRLSKAKRIVVIGNGGIALELVYEVEGCEVIWAIKDKAIGNTFFDAGAAQFLIPSLEADKKRQRARYTTDKTAGMNSPHTLVYTLTHSEHCCPLLAFLMKNECCCNKYVHYLLGKSLDTDNVYNSHSGASGELGSALGPDWHEGIELRGAVQNSSGVHIEYECEVDKIYTQQDFLESKLSTNKSELGVWPAYVELTNRKTYGCDLVISATGVVPNTDPFLSGNSFELAVDHGLRVDDHMRTSEQDVYAAGDVCTAGWEPSALWQQMRLWTQARQMGWYAARCMAADVLEEPIELDFCFELFSHITKFFNYKVVLLGKFNAQGLGQDHELLLRCTKGQEYVKVVLTGGRMVGAVLIGDTDLEETFENLILNQMDLSRYGEELLNPNIDIEDYFD</sequence>
<proteinExistence type="inferred from homology"/>
<dbReference type="PRINTS" id="PR00368">
    <property type="entry name" value="FADPNR"/>
</dbReference>
<dbReference type="EMBL" id="JACTAM010002278">
    <property type="protein sequence ID" value="KAI2645322.1"/>
    <property type="molecule type" value="Genomic_DNA"/>
</dbReference>
<dbReference type="PANTHER" id="PTHR43429">
    <property type="entry name" value="PYRIDINE NUCLEOTIDE-DISULFIDE OXIDOREDUCTASE DOMAIN-CONTAINING"/>
    <property type="match status" value="1"/>
</dbReference>
<dbReference type="InterPro" id="IPR041575">
    <property type="entry name" value="Rubredoxin_C"/>
</dbReference>
<feature type="domain" description="NADH-rubredoxin oxidoreductase C-terminal" evidence="9">
    <location>
        <begin position="420"/>
        <end position="487"/>
    </location>
</feature>
<dbReference type="PANTHER" id="PTHR43429:SF2">
    <property type="entry name" value="PYRIDINE NUCLEOTIDE-DISULFIDE OXIDOREDUCTASE DOMAIN-CONTAINING PROTEIN 1"/>
    <property type="match status" value="1"/>
</dbReference>
<evidence type="ECO:0000256" key="5">
    <source>
        <dbReference type="ARBA" id="ARBA00022827"/>
    </source>
</evidence>
<evidence type="ECO:0000313" key="11">
    <source>
        <dbReference type="Proteomes" id="UP000830375"/>
    </source>
</evidence>
<evidence type="ECO:0000256" key="2">
    <source>
        <dbReference type="ARBA" id="ARBA00008147"/>
    </source>
</evidence>
<keyword evidence="6" id="KW-0560">Oxidoreductase</keyword>
<protein>
    <recommendedName>
        <fullName evidence="3">Pyridine nucleotide-disulfide oxidoreductase domain-containing protein 1</fullName>
    </recommendedName>
</protein>
<evidence type="ECO:0000256" key="6">
    <source>
        <dbReference type="ARBA" id="ARBA00023002"/>
    </source>
</evidence>
<dbReference type="Pfam" id="PF07992">
    <property type="entry name" value="Pyr_redox_2"/>
    <property type="match status" value="2"/>
</dbReference>
<organism evidence="10 11">
    <name type="scientific">Labeo rohita</name>
    <name type="common">Indian major carp</name>
    <name type="synonym">Cyprinus rohita</name>
    <dbReference type="NCBI Taxonomy" id="84645"/>
    <lineage>
        <taxon>Eukaryota</taxon>
        <taxon>Metazoa</taxon>
        <taxon>Chordata</taxon>
        <taxon>Craniata</taxon>
        <taxon>Vertebrata</taxon>
        <taxon>Euteleostomi</taxon>
        <taxon>Actinopterygii</taxon>
        <taxon>Neopterygii</taxon>
        <taxon>Teleostei</taxon>
        <taxon>Ostariophysi</taxon>
        <taxon>Cypriniformes</taxon>
        <taxon>Cyprinidae</taxon>
        <taxon>Labeoninae</taxon>
        <taxon>Labeonini</taxon>
        <taxon>Labeo</taxon>
    </lineage>
</organism>
<dbReference type="SUPFAM" id="SSF51905">
    <property type="entry name" value="FAD/NAD(P)-binding domain"/>
    <property type="match status" value="1"/>
</dbReference>
<accession>A0ABQ8L3S7</accession>
<comment type="cofactor">
    <cofactor evidence="1">
        <name>FAD</name>
        <dbReference type="ChEBI" id="CHEBI:57692"/>
    </cofactor>
</comment>
<reference evidence="10 11" key="1">
    <citation type="submission" date="2022-01" db="EMBL/GenBank/DDBJ databases">
        <title>A high-quality chromosome-level genome assembly of rohu carp, Labeo rohita.</title>
        <authorList>
            <person name="Arick M.A. II"/>
            <person name="Hsu C.-Y."/>
            <person name="Magbanua Z."/>
            <person name="Pechanova O."/>
            <person name="Grover C."/>
            <person name="Miller E."/>
            <person name="Thrash A."/>
            <person name="Ezzel L."/>
            <person name="Alam S."/>
            <person name="Benzie J."/>
            <person name="Hamilton M."/>
            <person name="Karsi A."/>
            <person name="Lawrence M.L."/>
            <person name="Peterson D.G."/>
        </authorList>
    </citation>
    <scope>NUCLEOTIDE SEQUENCE [LARGE SCALE GENOMIC DNA]</scope>
    <source>
        <strain evidence="11">BAU-BD-2019</strain>
        <tissue evidence="10">Blood</tissue>
    </source>
</reference>
<dbReference type="Proteomes" id="UP000830375">
    <property type="component" value="Unassembled WGS sequence"/>
</dbReference>
<dbReference type="Pfam" id="PF18267">
    <property type="entry name" value="Rubredoxin_C"/>
    <property type="match status" value="1"/>
</dbReference>
<dbReference type="InterPro" id="IPR023753">
    <property type="entry name" value="FAD/NAD-binding_dom"/>
</dbReference>
<evidence type="ECO:0000256" key="1">
    <source>
        <dbReference type="ARBA" id="ARBA00001974"/>
    </source>
</evidence>
<evidence type="ECO:0000259" key="9">
    <source>
        <dbReference type="Pfam" id="PF18267"/>
    </source>
</evidence>
<evidence type="ECO:0000313" key="10">
    <source>
        <dbReference type="EMBL" id="KAI2645322.1"/>
    </source>
</evidence>
<comment type="similarity">
    <text evidence="2">Belongs to the class-I pyridine nucleotide-disulfide oxidoreductase family. PYROXD1 subfamily.</text>
</comment>
<comment type="caution">
    <text evidence="10">The sequence shown here is derived from an EMBL/GenBank/DDBJ whole genome shotgun (WGS) entry which is preliminary data.</text>
</comment>
<name>A0ABQ8L3S7_LABRO</name>
<dbReference type="InterPro" id="IPR050260">
    <property type="entry name" value="FAD-bd_OxRdtase"/>
</dbReference>
<evidence type="ECO:0000256" key="4">
    <source>
        <dbReference type="ARBA" id="ARBA00022630"/>
    </source>
</evidence>
<feature type="domain" description="FAD/NAD(P)-binding" evidence="8">
    <location>
        <begin position="9"/>
        <end position="141"/>
    </location>
</feature>
<evidence type="ECO:0000256" key="7">
    <source>
        <dbReference type="ARBA" id="ARBA00045921"/>
    </source>
</evidence>
<keyword evidence="4" id="KW-0285">Flavoprotein</keyword>
<dbReference type="InterPro" id="IPR036188">
    <property type="entry name" value="FAD/NAD-bd_sf"/>
</dbReference>
<dbReference type="Gene3D" id="3.30.390.30">
    <property type="match status" value="1"/>
</dbReference>
<feature type="domain" description="FAD/NAD(P)-binding" evidence="8">
    <location>
        <begin position="269"/>
        <end position="392"/>
    </location>
</feature>
<evidence type="ECO:0000256" key="3">
    <source>
        <dbReference type="ARBA" id="ARBA00018240"/>
    </source>
</evidence>
<comment type="function">
    <text evidence="7">Probable FAD-dependent oxidoreductase; involved in the cellular oxidative stress response. Required for normal sarcomere structure and muscle fiber integrity.</text>
</comment>
<dbReference type="Gene3D" id="3.50.50.60">
    <property type="entry name" value="FAD/NAD(P)-binding domain"/>
    <property type="match status" value="3"/>
</dbReference>
<gene>
    <name evidence="10" type="ORF">H4Q32_027996</name>
</gene>
<keyword evidence="5" id="KW-0274">FAD</keyword>